<evidence type="ECO:0000313" key="2">
    <source>
        <dbReference type="Proteomes" id="UP000008225"/>
    </source>
</evidence>
<reference evidence="1" key="2">
    <citation type="submission" date="2025-08" db="UniProtKB">
        <authorList>
            <consortium name="Ensembl"/>
        </authorList>
    </citation>
    <scope>IDENTIFICATION</scope>
</reference>
<dbReference type="PRINTS" id="PR02045">
    <property type="entry name" value="F138DOMAIN"/>
</dbReference>
<accession>A0A8I3ZZL1</accession>
<sequence length="135" mass="14169">MDCFCPCLLDKQLSPSWVDTLPHPSLCLQGPVLDICSELQSLLRSHKAVCARGAGRGAPAQMESRSVAGLECTGAISAHCNLHLPGSRDSPASASRVAGTTGRCTPPCPAKFFFCILVETGFCHVGQDGLNLLTS</sequence>
<name>A0A8I3ZZL1_CALJA</name>
<dbReference type="PANTHER" id="PTHR12138">
    <property type="entry name" value="PRIMATE-EXPANDED PROTEIN FAMILY"/>
    <property type="match status" value="1"/>
</dbReference>
<proteinExistence type="predicted"/>
<dbReference type="AlphaFoldDB" id="A0A8I3ZZL1"/>
<reference evidence="1" key="3">
    <citation type="submission" date="2025-09" db="UniProtKB">
        <authorList>
            <consortium name="Ensembl"/>
        </authorList>
    </citation>
    <scope>IDENTIFICATION</scope>
</reference>
<dbReference type="PANTHER" id="PTHR12138:SF162">
    <property type="entry name" value="CHROMOSOME UNDETERMINED SCAFFOLD_275, WHOLE GENOME SHOTGUN SEQUENCE"/>
    <property type="match status" value="1"/>
</dbReference>
<dbReference type="Proteomes" id="UP000008225">
    <property type="component" value="Chromosome 16"/>
</dbReference>
<evidence type="ECO:0000313" key="1">
    <source>
        <dbReference type="Ensembl" id="ENSCJAP00000082848.1"/>
    </source>
</evidence>
<keyword evidence="2" id="KW-1185">Reference proteome</keyword>
<organism evidence="1 2">
    <name type="scientific">Callithrix jacchus</name>
    <name type="common">White-tufted-ear marmoset</name>
    <name type="synonym">Simia Jacchus</name>
    <dbReference type="NCBI Taxonomy" id="9483"/>
    <lineage>
        <taxon>Eukaryota</taxon>
        <taxon>Metazoa</taxon>
        <taxon>Chordata</taxon>
        <taxon>Craniata</taxon>
        <taxon>Vertebrata</taxon>
        <taxon>Euteleostomi</taxon>
        <taxon>Mammalia</taxon>
        <taxon>Eutheria</taxon>
        <taxon>Euarchontoglires</taxon>
        <taxon>Primates</taxon>
        <taxon>Haplorrhini</taxon>
        <taxon>Platyrrhini</taxon>
        <taxon>Cebidae</taxon>
        <taxon>Callitrichinae</taxon>
        <taxon>Callithrix</taxon>
        <taxon>Callithrix</taxon>
    </lineage>
</organism>
<protein>
    <submittedName>
        <fullName evidence="1">Uncharacterized protein</fullName>
    </submittedName>
</protein>
<dbReference type="GeneTree" id="ENSGT00940000163505"/>
<dbReference type="Ensembl" id="ENSCJAT00000145752.1">
    <property type="protein sequence ID" value="ENSCJAP00000082848.1"/>
    <property type="gene ID" value="ENSCJAG00000086765.1"/>
</dbReference>
<reference evidence="1 2" key="1">
    <citation type="submission" date="2009-03" db="EMBL/GenBank/DDBJ databases">
        <authorList>
            <person name="Warren W."/>
            <person name="Ye L."/>
            <person name="Minx P."/>
            <person name="Worley K."/>
            <person name="Gibbs R."/>
            <person name="Wilson R.K."/>
        </authorList>
    </citation>
    <scope>NUCLEOTIDE SEQUENCE [LARGE SCALE GENOMIC DNA]</scope>
</reference>